<dbReference type="PANTHER" id="PTHR43431:SF7">
    <property type="entry name" value="OXIDOREDUCTASE, SHORT CHAIN DEHYDROGENASE_REDUCTASE FAMILY (AFU_ORTHOLOGUE AFUA_5G14000)"/>
    <property type="match status" value="1"/>
</dbReference>
<dbReference type="InterPro" id="IPR002347">
    <property type="entry name" value="SDR_fam"/>
</dbReference>
<accession>A0A9P5NBT6</accession>
<organism evidence="1 2">
    <name type="scientific">Gymnopilus junonius</name>
    <name type="common">Spectacular rustgill mushroom</name>
    <name type="synonym">Gymnopilus spectabilis subsp. junonius</name>
    <dbReference type="NCBI Taxonomy" id="109634"/>
    <lineage>
        <taxon>Eukaryota</taxon>
        <taxon>Fungi</taxon>
        <taxon>Dikarya</taxon>
        <taxon>Basidiomycota</taxon>
        <taxon>Agaricomycotina</taxon>
        <taxon>Agaricomycetes</taxon>
        <taxon>Agaricomycetidae</taxon>
        <taxon>Agaricales</taxon>
        <taxon>Agaricineae</taxon>
        <taxon>Hymenogastraceae</taxon>
        <taxon>Gymnopilus</taxon>
    </lineage>
</organism>
<proteinExistence type="predicted"/>
<keyword evidence="2" id="KW-1185">Reference proteome</keyword>
<dbReference type="OrthoDB" id="5399006at2759"/>
<protein>
    <submittedName>
        <fullName evidence="1">Short-chain dehydrogenase/reductase SDR</fullName>
    </submittedName>
</protein>
<dbReference type="Pfam" id="PF00106">
    <property type="entry name" value="adh_short"/>
    <property type="match status" value="1"/>
</dbReference>
<evidence type="ECO:0000313" key="1">
    <source>
        <dbReference type="EMBL" id="KAF8874260.1"/>
    </source>
</evidence>
<dbReference type="PANTHER" id="PTHR43431">
    <property type="entry name" value="OXIDOREDUCTASE, SHORT CHAIN DEHYDROGENASE/REDUCTASE FAMILY (AFU_ORTHOLOGUE AFUA_5G14000)"/>
    <property type="match status" value="1"/>
</dbReference>
<reference evidence="1" key="1">
    <citation type="submission" date="2020-11" db="EMBL/GenBank/DDBJ databases">
        <authorList>
            <consortium name="DOE Joint Genome Institute"/>
            <person name="Ahrendt S."/>
            <person name="Riley R."/>
            <person name="Andreopoulos W."/>
            <person name="LaButti K."/>
            <person name="Pangilinan J."/>
            <person name="Ruiz-duenas F.J."/>
            <person name="Barrasa J.M."/>
            <person name="Sanchez-Garcia M."/>
            <person name="Camarero S."/>
            <person name="Miyauchi S."/>
            <person name="Serrano A."/>
            <person name="Linde D."/>
            <person name="Babiker R."/>
            <person name="Drula E."/>
            <person name="Ayuso-Fernandez I."/>
            <person name="Pacheco R."/>
            <person name="Padilla G."/>
            <person name="Ferreira P."/>
            <person name="Barriuso J."/>
            <person name="Kellner H."/>
            <person name="Castanera R."/>
            <person name="Alfaro M."/>
            <person name="Ramirez L."/>
            <person name="Pisabarro A.G."/>
            <person name="Kuo A."/>
            <person name="Tritt A."/>
            <person name="Lipzen A."/>
            <person name="He G."/>
            <person name="Yan M."/>
            <person name="Ng V."/>
            <person name="Cullen D."/>
            <person name="Martin F."/>
            <person name="Rosso M.-N."/>
            <person name="Henrissat B."/>
            <person name="Hibbett D."/>
            <person name="Martinez A.T."/>
            <person name="Grigoriev I.V."/>
        </authorList>
    </citation>
    <scope>NUCLEOTIDE SEQUENCE</scope>
    <source>
        <strain evidence="1">AH 44721</strain>
    </source>
</reference>
<dbReference type="SUPFAM" id="SSF51735">
    <property type="entry name" value="NAD(P)-binding Rossmann-fold domains"/>
    <property type="match status" value="1"/>
</dbReference>
<sequence>MASQAKRVLVVAGLGNGSGTGAATARLFAKQGYSVALIARGDSLTNIAQEINGSGGQATPFPVVSYSNDDLSKAWTAIHAKFPKPEYTVRVALFNAAGFVWKPFLEITPEDVQNSLQNNVAAAFTFARGAIQAFKENDIEEPSGKKGTLLFTGATASIRGNVLTSAFAAGKFGVRALSQSLAKEFGKENIHVAHSIIDGGILMNLQREMQSAEWIANENVRLNPESIAASYLYLVNQDRSAWTWELDLRPAHEKW</sequence>
<dbReference type="PRINTS" id="PR00081">
    <property type="entry name" value="GDHRDH"/>
</dbReference>
<dbReference type="Gene3D" id="3.40.50.720">
    <property type="entry name" value="NAD(P)-binding Rossmann-like Domain"/>
    <property type="match status" value="1"/>
</dbReference>
<dbReference type="Proteomes" id="UP000724874">
    <property type="component" value="Unassembled WGS sequence"/>
</dbReference>
<dbReference type="InterPro" id="IPR036291">
    <property type="entry name" value="NAD(P)-bd_dom_sf"/>
</dbReference>
<evidence type="ECO:0000313" key="2">
    <source>
        <dbReference type="Proteomes" id="UP000724874"/>
    </source>
</evidence>
<gene>
    <name evidence="1" type="ORF">CPB84DRAFT_1967015</name>
</gene>
<dbReference type="EMBL" id="JADNYJ010000217">
    <property type="protein sequence ID" value="KAF8874260.1"/>
    <property type="molecule type" value="Genomic_DNA"/>
</dbReference>
<name>A0A9P5NBT6_GYMJU</name>
<dbReference type="AlphaFoldDB" id="A0A9P5NBT6"/>
<comment type="caution">
    <text evidence="1">The sequence shown here is derived from an EMBL/GenBank/DDBJ whole genome shotgun (WGS) entry which is preliminary data.</text>
</comment>